<evidence type="ECO:0000259" key="3">
    <source>
        <dbReference type="Pfam" id="PF00501"/>
    </source>
</evidence>
<dbReference type="PANTHER" id="PTHR43272">
    <property type="entry name" value="LONG-CHAIN-FATTY-ACID--COA LIGASE"/>
    <property type="match status" value="1"/>
</dbReference>
<evidence type="ECO:0000256" key="1">
    <source>
        <dbReference type="ARBA" id="ARBA00022741"/>
    </source>
</evidence>
<dbReference type="CDD" id="cd05907">
    <property type="entry name" value="VL_LC_FACS_like"/>
    <property type="match status" value="1"/>
</dbReference>
<evidence type="ECO:0000313" key="4">
    <source>
        <dbReference type="EMBL" id="QCC52700.1"/>
    </source>
</evidence>
<dbReference type="EMBL" id="CP031310">
    <property type="protein sequence ID" value="QCC52700.1"/>
    <property type="molecule type" value="Genomic_DNA"/>
</dbReference>
<accession>A0A4D6HFY8</accession>
<organism evidence="4 5">
    <name type="scientific">Halapricum salinum</name>
    <dbReference type="NCBI Taxonomy" id="1457250"/>
    <lineage>
        <taxon>Archaea</taxon>
        <taxon>Methanobacteriati</taxon>
        <taxon>Methanobacteriota</taxon>
        <taxon>Stenosarchaea group</taxon>
        <taxon>Halobacteria</taxon>
        <taxon>Halobacteriales</taxon>
        <taxon>Haloarculaceae</taxon>
        <taxon>Halapricum</taxon>
    </lineage>
</organism>
<dbReference type="OrthoDB" id="70225at2157"/>
<reference evidence="4 5" key="1">
    <citation type="journal article" date="2019" name="Nat. Commun.">
        <title>A new type of DNA phosphorothioation-based antiviral system in archaea.</title>
        <authorList>
            <person name="Xiong L."/>
            <person name="Liu S."/>
            <person name="Chen S."/>
            <person name="Xiao Y."/>
            <person name="Zhu B."/>
            <person name="Gao Y."/>
            <person name="Zhang Y."/>
            <person name="Chen B."/>
            <person name="Luo J."/>
            <person name="Deng Z."/>
            <person name="Chen X."/>
            <person name="Wang L."/>
            <person name="Chen S."/>
        </authorList>
    </citation>
    <scope>NUCLEOTIDE SEQUENCE [LARGE SCALE GENOMIC DNA]</scope>
    <source>
        <strain evidence="4 5">CBA1105</strain>
    </source>
</reference>
<keyword evidence="5" id="KW-1185">Reference proteome</keyword>
<dbReference type="Pfam" id="PF00501">
    <property type="entry name" value="AMP-binding"/>
    <property type="match status" value="1"/>
</dbReference>
<gene>
    <name evidence="4" type="ORF">DV733_16320</name>
</gene>
<name>A0A4D6HFY8_9EURY</name>
<dbReference type="InterPro" id="IPR000873">
    <property type="entry name" value="AMP-dep_synth/lig_dom"/>
</dbReference>
<dbReference type="GO" id="GO:0016020">
    <property type="term" value="C:membrane"/>
    <property type="evidence" value="ECO:0007669"/>
    <property type="project" value="TreeGrafter"/>
</dbReference>
<dbReference type="GO" id="GO:0004467">
    <property type="term" value="F:long-chain fatty acid-CoA ligase activity"/>
    <property type="evidence" value="ECO:0007669"/>
    <property type="project" value="TreeGrafter"/>
</dbReference>
<dbReference type="STRING" id="1457250.GCA_000755225_02144"/>
<keyword evidence="2" id="KW-0067">ATP-binding</keyword>
<keyword evidence="1" id="KW-0547">Nucleotide-binding</keyword>
<dbReference type="KEGG" id="hsn:DV733_16320"/>
<evidence type="ECO:0000313" key="5">
    <source>
        <dbReference type="Proteomes" id="UP000296706"/>
    </source>
</evidence>
<protein>
    <submittedName>
        <fullName evidence="4">Long-chain fatty acid--CoA ligase</fullName>
    </submittedName>
</protein>
<dbReference type="SUPFAM" id="SSF56801">
    <property type="entry name" value="Acetyl-CoA synthetase-like"/>
    <property type="match status" value="1"/>
</dbReference>
<dbReference type="Gene3D" id="3.40.50.12780">
    <property type="entry name" value="N-terminal domain of ligase-like"/>
    <property type="match status" value="1"/>
</dbReference>
<dbReference type="InterPro" id="IPR042099">
    <property type="entry name" value="ANL_N_sf"/>
</dbReference>
<keyword evidence="4" id="KW-0436">Ligase</keyword>
<dbReference type="AlphaFoldDB" id="A0A4D6HFY8"/>
<dbReference type="GeneID" id="39849457"/>
<feature type="domain" description="AMP-dependent synthetase/ligase" evidence="3">
    <location>
        <begin position="62"/>
        <end position="473"/>
    </location>
</feature>
<dbReference type="Proteomes" id="UP000296706">
    <property type="component" value="Chromosome"/>
</dbReference>
<dbReference type="PANTHER" id="PTHR43272:SF33">
    <property type="entry name" value="AMP-BINDING DOMAIN-CONTAINING PROTEIN-RELATED"/>
    <property type="match status" value="1"/>
</dbReference>
<dbReference type="Pfam" id="PF23562">
    <property type="entry name" value="AMP-binding_C_3"/>
    <property type="match status" value="1"/>
</dbReference>
<evidence type="ECO:0000256" key="2">
    <source>
        <dbReference type="ARBA" id="ARBA00022840"/>
    </source>
</evidence>
<dbReference type="RefSeq" id="WP_049993022.1">
    <property type="nucleotide sequence ID" value="NZ_CP031310.1"/>
</dbReference>
<proteinExistence type="predicted"/>
<sequence length="648" mass="71628">MTGGFSLAEEQGYNDEIIGDDTLPAMFEATVERNKNRNAQRFKVGVYDRSLPELPTEGVESGTYRSITYGEMQSFVHNLAAGFRELGVGGGDRVGIYGSTRMEWALSDFALLAAGGVVTTVYTESSPRQVRYLLDDPGATGVVVENQELLDTLLEVEDDLDLEFIVAIDEVDSDHEAVYTLGEVHEMGAEAFDIETYQSWIDARDREDLATLIYTSGTTDEPKGVELTHWNIRSNVNQNRKRMAERPDKPAGVPALEPGIDTISFLPLAHVFERTAGHFLMFASGACVGYAESTDTIAEDIQQLQPQVGASVPRIYERIFDSMRESAGGGLKGSIFSWAIDVAKQYARAENPGAGLRFKHSLADRLVYSTVKERLGGNIEFMVSGGGSLSKDLAELFLGLGIPILEGYGLTETAPVVSVNPPEDIRPGTLGPPVTDVETKIDTSVVGPEQFTDADGEVGELLLKGPNVFERYWNKPDATERVFTEDGWFRTGDVIEQTADGYLTYRDRIKQILVLDTGKNIAPGPIEDEFATSDRVEQIMVVGDGQKFVSALVVPNFEQVRQWADSEGIDLPDDQRAICQDDRVHEWIDEEIQSVNADLEKAARIKQFRLVSDEWTADNNLLTPSMKKKRRSILDRFADDIDEIYGDS</sequence>
<dbReference type="GO" id="GO:0005524">
    <property type="term" value="F:ATP binding"/>
    <property type="evidence" value="ECO:0007669"/>
    <property type="project" value="UniProtKB-KW"/>
</dbReference>